<proteinExistence type="predicted"/>
<accession>A0A0B6YV54</accession>
<dbReference type="EMBL" id="HACG01013082">
    <property type="protein sequence ID" value="CEK59947.1"/>
    <property type="molecule type" value="Transcribed_RNA"/>
</dbReference>
<reference evidence="1" key="1">
    <citation type="submission" date="2014-12" db="EMBL/GenBank/DDBJ databases">
        <title>Insight into the proteome of Arion vulgaris.</title>
        <authorList>
            <person name="Aradska J."/>
            <person name="Bulat T."/>
            <person name="Smidak R."/>
            <person name="Sarate P."/>
            <person name="Gangsoo J."/>
            <person name="Sialana F."/>
            <person name="Bilban M."/>
            <person name="Lubec G."/>
        </authorList>
    </citation>
    <scope>NUCLEOTIDE SEQUENCE</scope>
    <source>
        <tissue evidence="1">Skin</tissue>
    </source>
</reference>
<gene>
    <name evidence="1" type="primary">ORF37943</name>
</gene>
<sequence length="56" mass="6437">METGSKKIDLMRSGKDGLKDLADLGRRIYKCSFLLKGKDKKNVKKNATCQSKFQWQ</sequence>
<dbReference type="AlphaFoldDB" id="A0A0B6YV54"/>
<protein>
    <submittedName>
        <fullName evidence="1">Uncharacterized protein</fullName>
    </submittedName>
</protein>
<evidence type="ECO:0000313" key="1">
    <source>
        <dbReference type="EMBL" id="CEK59947.1"/>
    </source>
</evidence>
<organism evidence="1">
    <name type="scientific">Arion vulgaris</name>
    <dbReference type="NCBI Taxonomy" id="1028688"/>
    <lineage>
        <taxon>Eukaryota</taxon>
        <taxon>Metazoa</taxon>
        <taxon>Spiralia</taxon>
        <taxon>Lophotrochozoa</taxon>
        <taxon>Mollusca</taxon>
        <taxon>Gastropoda</taxon>
        <taxon>Heterobranchia</taxon>
        <taxon>Euthyneura</taxon>
        <taxon>Panpulmonata</taxon>
        <taxon>Eupulmonata</taxon>
        <taxon>Stylommatophora</taxon>
        <taxon>Helicina</taxon>
        <taxon>Arionoidea</taxon>
        <taxon>Arionidae</taxon>
        <taxon>Arion</taxon>
    </lineage>
</organism>
<name>A0A0B6YV54_9EUPU</name>